<organism evidence="4 5">
    <name type="scientific">Spinactinospora alkalitolerans</name>
    <dbReference type="NCBI Taxonomy" id="687207"/>
    <lineage>
        <taxon>Bacteria</taxon>
        <taxon>Bacillati</taxon>
        <taxon>Actinomycetota</taxon>
        <taxon>Actinomycetes</taxon>
        <taxon>Streptosporangiales</taxon>
        <taxon>Nocardiopsidaceae</taxon>
        <taxon>Spinactinospora</taxon>
    </lineage>
</organism>
<proteinExistence type="inferred from homology"/>
<comment type="caution">
    <text evidence="4">The sequence shown here is derived from an EMBL/GenBank/DDBJ whole genome shotgun (WGS) entry which is preliminary data.</text>
</comment>
<feature type="domain" description="SHSP" evidence="3">
    <location>
        <begin position="40"/>
        <end position="152"/>
    </location>
</feature>
<dbReference type="PANTHER" id="PTHR11527">
    <property type="entry name" value="HEAT-SHOCK PROTEIN 20 FAMILY MEMBER"/>
    <property type="match status" value="1"/>
</dbReference>
<accession>A0A852U049</accession>
<dbReference type="InterPro" id="IPR002068">
    <property type="entry name" value="A-crystallin/Hsp20_dom"/>
</dbReference>
<protein>
    <submittedName>
        <fullName evidence="4">HSP20 family protein</fullName>
    </submittedName>
</protein>
<dbReference type="InterPro" id="IPR031107">
    <property type="entry name" value="Small_HSP"/>
</dbReference>
<evidence type="ECO:0000256" key="2">
    <source>
        <dbReference type="RuleBase" id="RU003616"/>
    </source>
</evidence>
<sequence length="157" mass="17441">MAARRKRGNPFHGVMDMMSEMNRISDHMSSMDSATQTQPRGFADAWSPTTDIFARGTDLVVRSELPGVGSDDVDVTFSHGTLTISGERRRDDEGIVYYASERFWGAFRREIILPEGTGEEDVEANFDEGLLEITVRGAAEAAGPKRIRVRSKKRSEG</sequence>
<evidence type="ECO:0000256" key="1">
    <source>
        <dbReference type="PROSITE-ProRule" id="PRU00285"/>
    </source>
</evidence>
<evidence type="ECO:0000259" key="3">
    <source>
        <dbReference type="PROSITE" id="PS01031"/>
    </source>
</evidence>
<dbReference type="CDD" id="cd06464">
    <property type="entry name" value="ACD_sHsps-like"/>
    <property type="match status" value="1"/>
</dbReference>
<keyword evidence="5" id="KW-1185">Reference proteome</keyword>
<evidence type="ECO:0000313" key="5">
    <source>
        <dbReference type="Proteomes" id="UP000589036"/>
    </source>
</evidence>
<reference evidence="4 5" key="1">
    <citation type="submission" date="2020-07" db="EMBL/GenBank/DDBJ databases">
        <title>Sequencing the genomes of 1000 actinobacteria strains.</title>
        <authorList>
            <person name="Klenk H.-P."/>
        </authorList>
    </citation>
    <scope>NUCLEOTIDE SEQUENCE [LARGE SCALE GENOMIC DNA]</scope>
    <source>
        <strain evidence="4 5">CXB654</strain>
    </source>
</reference>
<dbReference type="EMBL" id="JACCCC010000001">
    <property type="protein sequence ID" value="NYE48917.1"/>
    <property type="molecule type" value="Genomic_DNA"/>
</dbReference>
<name>A0A852U049_9ACTN</name>
<dbReference type="InterPro" id="IPR008978">
    <property type="entry name" value="HSP20-like_chaperone"/>
</dbReference>
<dbReference type="RefSeq" id="WP_179644663.1">
    <property type="nucleotide sequence ID" value="NZ_BAAAYY010000031.1"/>
</dbReference>
<gene>
    <name evidence="4" type="ORF">HDA32_004037</name>
</gene>
<dbReference type="Gene3D" id="2.60.40.790">
    <property type="match status" value="1"/>
</dbReference>
<dbReference type="Proteomes" id="UP000589036">
    <property type="component" value="Unassembled WGS sequence"/>
</dbReference>
<comment type="similarity">
    <text evidence="1 2">Belongs to the small heat shock protein (HSP20) family.</text>
</comment>
<dbReference type="SUPFAM" id="SSF49764">
    <property type="entry name" value="HSP20-like chaperones"/>
    <property type="match status" value="1"/>
</dbReference>
<dbReference type="PROSITE" id="PS01031">
    <property type="entry name" value="SHSP"/>
    <property type="match status" value="1"/>
</dbReference>
<dbReference type="Pfam" id="PF00011">
    <property type="entry name" value="HSP20"/>
    <property type="match status" value="1"/>
</dbReference>
<dbReference type="AlphaFoldDB" id="A0A852U049"/>
<evidence type="ECO:0000313" key="4">
    <source>
        <dbReference type="EMBL" id="NYE48917.1"/>
    </source>
</evidence>